<protein>
    <recommendedName>
        <fullName evidence="1">ESAT-6-like protein</fullName>
    </recommendedName>
</protein>
<dbReference type="OrthoDB" id="4231069at2"/>
<dbReference type="SUPFAM" id="SSF140453">
    <property type="entry name" value="EsxAB dimer-like"/>
    <property type="match status" value="1"/>
</dbReference>
<proteinExistence type="inferred from homology"/>
<dbReference type="EMBL" id="WBKB01000004">
    <property type="protein sequence ID" value="KAB1643118.1"/>
    <property type="molecule type" value="Genomic_DNA"/>
</dbReference>
<gene>
    <name evidence="2" type="ORF">F8O05_07695</name>
</gene>
<dbReference type="Pfam" id="PF06013">
    <property type="entry name" value="WXG100"/>
    <property type="match status" value="1"/>
</dbReference>
<evidence type="ECO:0000256" key="1">
    <source>
        <dbReference type="RuleBase" id="RU362001"/>
    </source>
</evidence>
<dbReference type="Gene3D" id="1.10.287.1060">
    <property type="entry name" value="ESAT-6-like"/>
    <property type="match status" value="1"/>
</dbReference>
<dbReference type="InterPro" id="IPR036689">
    <property type="entry name" value="ESAT-6-like_sf"/>
</dbReference>
<accession>A0A7J5BC36</accession>
<comment type="caution">
    <text evidence="2">The sequence shown here is derived from an EMBL/GenBank/DDBJ whole genome shotgun (WGS) entry which is preliminary data.</text>
</comment>
<evidence type="ECO:0000313" key="3">
    <source>
        <dbReference type="Proteomes" id="UP000433493"/>
    </source>
</evidence>
<dbReference type="RefSeq" id="WP_158052167.1">
    <property type="nucleotide sequence ID" value="NZ_WBKB01000004.1"/>
</dbReference>
<organism evidence="2 3">
    <name type="scientific">Gulosibacter chungangensis</name>
    <dbReference type="NCBI Taxonomy" id="979746"/>
    <lineage>
        <taxon>Bacteria</taxon>
        <taxon>Bacillati</taxon>
        <taxon>Actinomycetota</taxon>
        <taxon>Actinomycetes</taxon>
        <taxon>Micrococcales</taxon>
        <taxon>Microbacteriaceae</taxon>
        <taxon>Gulosibacter</taxon>
    </lineage>
</organism>
<dbReference type="Proteomes" id="UP000433493">
    <property type="component" value="Unassembled WGS sequence"/>
</dbReference>
<name>A0A7J5BC36_9MICO</name>
<keyword evidence="3" id="KW-1185">Reference proteome</keyword>
<dbReference type="AlphaFoldDB" id="A0A7J5BC36"/>
<sequence>MAKFTVDSDLMSSTMSTAYTEIDAVQTHSAQLTTTLNTLESSWQGQGSLAFLNAVEQWRGVQTQVEEAIQQINTALGAAAEHYGTTEGDVIRLFAV</sequence>
<dbReference type="NCBIfam" id="TIGR03930">
    <property type="entry name" value="WXG100_ESAT6"/>
    <property type="match status" value="1"/>
</dbReference>
<evidence type="ECO:0000313" key="2">
    <source>
        <dbReference type="EMBL" id="KAB1643118.1"/>
    </source>
</evidence>
<dbReference type="InterPro" id="IPR010310">
    <property type="entry name" value="T7SS_ESAT-6-like"/>
</dbReference>
<comment type="similarity">
    <text evidence="1">Belongs to the WXG100 family.</text>
</comment>
<reference evidence="2 3" key="1">
    <citation type="submission" date="2019-09" db="EMBL/GenBank/DDBJ databases">
        <title>Phylogeny of genus Pseudoclavibacter and closely related genus.</title>
        <authorList>
            <person name="Li Y."/>
        </authorList>
    </citation>
    <scope>NUCLEOTIDE SEQUENCE [LARGE SCALE GENOMIC DNA]</scope>
    <source>
        <strain evidence="2 3">KCTC 13959</strain>
    </source>
</reference>